<sequence length="183" mass="21956">MKNIKQLNIELKNHLEETAEQLVKDLVQIIDDKKVDDIEDRTKAEIRAFYFEYQYDYLDITAWATDKSGNSITNPVLLPTQRKQGIGEEDKWSALLPEKIWKEASDFQEKYEDEDDFDDFWDEYNEEKYKLFEDWFCECWKKASGQTGYRKDAYFSIHDTYFKTDLNTLQTINDDEIAERYTS</sequence>
<gene>
    <name evidence="2" type="ORF">SAMN02787073_1663</name>
</gene>
<dbReference type="EMBL" id="FQVE01000002">
    <property type="protein sequence ID" value="SHF19963.1"/>
    <property type="molecule type" value="Genomic_DNA"/>
</dbReference>
<dbReference type="AlphaFoldDB" id="A0A1M4ZPJ4"/>
<keyword evidence="1" id="KW-0175">Coiled coil</keyword>
<dbReference type="RefSeq" id="WP_073172620.1">
    <property type="nucleotide sequence ID" value="NZ_FQVE01000002.1"/>
</dbReference>
<reference evidence="3" key="1">
    <citation type="submission" date="2016-11" db="EMBL/GenBank/DDBJ databases">
        <authorList>
            <person name="Varghese N."/>
            <person name="Submissions S."/>
        </authorList>
    </citation>
    <scope>NUCLEOTIDE SEQUENCE [LARGE SCALE GENOMIC DNA]</scope>
    <source>
        <strain evidence="3">YR203</strain>
    </source>
</reference>
<evidence type="ECO:0000256" key="1">
    <source>
        <dbReference type="SAM" id="Coils"/>
    </source>
</evidence>
<dbReference type="Proteomes" id="UP000184108">
    <property type="component" value="Unassembled WGS sequence"/>
</dbReference>
<evidence type="ECO:0000313" key="3">
    <source>
        <dbReference type="Proteomes" id="UP000184108"/>
    </source>
</evidence>
<name>A0A1M4ZPJ4_9FLAO</name>
<feature type="coiled-coil region" evidence="1">
    <location>
        <begin position="1"/>
        <end position="32"/>
    </location>
</feature>
<evidence type="ECO:0000313" key="2">
    <source>
        <dbReference type="EMBL" id="SHF19963.1"/>
    </source>
</evidence>
<accession>A0A1M4ZPJ4</accession>
<proteinExistence type="predicted"/>
<protein>
    <submittedName>
        <fullName evidence="2">Uncharacterized protein</fullName>
    </submittedName>
</protein>
<organism evidence="2 3">
    <name type="scientific">Chryseobacterium vrystaatense</name>
    <dbReference type="NCBI Taxonomy" id="307480"/>
    <lineage>
        <taxon>Bacteria</taxon>
        <taxon>Pseudomonadati</taxon>
        <taxon>Bacteroidota</taxon>
        <taxon>Flavobacteriia</taxon>
        <taxon>Flavobacteriales</taxon>
        <taxon>Weeksellaceae</taxon>
        <taxon>Chryseobacterium group</taxon>
        <taxon>Chryseobacterium</taxon>
    </lineage>
</organism>